<feature type="region of interest" description="Disordered" evidence="1">
    <location>
        <begin position="73"/>
        <end position="100"/>
    </location>
</feature>
<accession>A0A834Y3G3</accession>
<gene>
    <name evidence="2" type="ORF">HCN44_002046</name>
</gene>
<proteinExistence type="predicted"/>
<evidence type="ECO:0000313" key="2">
    <source>
        <dbReference type="EMBL" id="KAF7996414.1"/>
    </source>
</evidence>
<sequence length="164" mass="19242">MVADESDVHSCDGSIDPVWLFLAPEERESFEAWEKLYEKENFHSCRMCRPTKLPELGKEFELKKPKKLTDSLPMNLDYIRPNSTERPSVTDSPDFSEENELRKDYSQMVADESDVYSCDGSIDPVWLFLAPEERESFEAWEKLYKKENFHSCRMCRPTEPLKEG</sequence>
<feature type="compositionally biased region" description="Polar residues" evidence="1">
    <location>
        <begin position="81"/>
        <end position="93"/>
    </location>
</feature>
<reference evidence="2 3" key="1">
    <citation type="submission" date="2020-08" db="EMBL/GenBank/DDBJ databases">
        <title>Aphidius gifuensis genome sequencing and assembly.</title>
        <authorList>
            <person name="Du Z."/>
        </authorList>
    </citation>
    <scope>NUCLEOTIDE SEQUENCE [LARGE SCALE GENOMIC DNA]</scope>
    <source>
        <strain evidence="2">YNYX2018</strain>
        <tissue evidence="2">Adults</tissue>
    </source>
</reference>
<organism evidence="2 3">
    <name type="scientific">Aphidius gifuensis</name>
    <name type="common">Parasitoid wasp</name>
    <dbReference type="NCBI Taxonomy" id="684658"/>
    <lineage>
        <taxon>Eukaryota</taxon>
        <taxon>Metazoa</taxon>
        <taxon>Ecdysozoa</taxon>
        <taxon>Arthropoda</taxon>
        <taxon>Hexapoda</taxon>
        <taxon>Insecta</taxon>
        <taxon>Pterygota</taxon>
        <taxon>Neoptera</taxon>
        <taxon>Endopterygota</taxon>
        <taxon>Hymenoptera</taxon>
        <taxon>Apocrita</taxon>
        <taxon>Ichneumonoidea</taxon>
        <taxon>Braconidae</taxon>
        <taxon>Aphidiinae</taxon>
        <taxon>Aphidius</taxon>
    </lineage>
</organism>
<name>A0A834Y3G3_APHGI</name>
<dbReference type="AlphaFoldDB" id="A0A834Y3G3"/>
<dbReference type="Proteomes" id="UP000639338">
    <property type="component" value="Unassembled WGS sequence"/>
</dbReference>
<evidence type="ECO:0000313" key="3">
    <source>
        <dbReference type="Proteomes" id="UP000639338"/>
    </source>
</evidence>
<protein>
    <submittedName>
        <fullName evidence="2">Uncharacterized protein</fullName>
    </submittedName>
</protein>
<comment type="caution">
    <text evidence="2">The sequence shown here is derived from an EMBL/GenBank/DDBJ whole genome shotgun (WGS) entry which is preliminary data.</text>
</comment>
<dbReference type="EMBL" id="JACMRX010000001">
    <property type="protein sequence ID" value="KAF7996414.1"/>
    <property type="molecule type" value="Genomic_DNA"/>
</dbReference>
<evidence type="ECO:0000256" key="1">
    <source>
        <dbReference type="SAM" id="MobiDB-lite"/>
    </source>
</evidence>
<keyword evidence="3" id="KW-1185">Reference proteome</keyword>